<evidence type="ECO:0000256" key="2">
    <source>
        <dbReference type="ARBA" id="ARBA00010992"/>
    </source>
</evidence>
<feature type="transmembrane region" description="Helical" evidence="7">
    <location>
        <begin position="143"/>
        <end position="164"/>
    </location>
</feature>
<dbReference type="PROSITE" id="PS50850">
    <property type="entry name" value="MFS"/>
    <property type="match status" value="1"/>
</dbReference>
<feature type="transmembrane region" description="Helical" evidence="7">
    <location>
        <begin position="359"/>
        <end position="383"/>
    </location>
</feature>
<dbReference type="EMBL" id="JAATJC010000001">
    <property type="protein sequence ID" value="NJC05186.1"/>
    <property type="molecule type" value="Genomic_DNA"/>
</dbReference>
<proteinExistence type="inferred from homology"/>
<feature type="transmembrane region" description="Helical" evidence="7">
    <location>
        <begin position="196"/>
        <end position="217"/>
    </location>
</feature>
<dbReference type="Pfam" id="PF07690">
    <property type="entry name" value="MFS_1"/>
    <property type="match status" value="1"/>
</dbReference>
<dbReference type="CDD" id="cd17316">
    <property type="entry name" value="MFS_SV2_like"/>
    <property type="match status" value="1"/>
</dbReference>
<evidence type="ECO:0000256" key="3">
    <source>
        <dbReference type="ARBA" id="ARBA00022448"/>
    </source>
</evidence>
<feature type="transmembrane region" description="Helical" evidence="7">
    <location>
        <begin position="453"/>
        <end position="474"/>
    </location>
</feature>
<feature type="transmembrane region" description="Helical" evidence="7">
    <location>
        <begin position="229"/>
        <end position="249"/>
    </location>
</feature>
<dbReference type="Gene3D" id="1.20.1250.20">
    <property type="entry name" value="MFS general substrate transporter like domains"/>
    <property type="match status" value="1"/>
</dbReference>
<dbReference type="Proteomes" id="UP000558192">
    <property type="component" value="Unassembled WGS sequence"/>
</dbReference>
<sequence>MTTATTSSRTMLIGERAPWFWAGCAAISLGVLLHLPMLVMAHRMSNHLSGMPMDPEMLVGMALILVGVPLACWGALPRHRVRRGDAATQSFEAPDDMPLNRWHLITLLVLTLGLVIDVMKPATLGFVLPGLRQEYGISASQGALLPFVALTGTTVGSFVWGWLADVYGRRVSILLSTILFASTAICGAMPSFEWNLLMCFLMGCSAGGMLPVVYTLLTEIMPPRHRSWVLVLVGGTGLVGGYLAASGAAHALEPVFGWRSLWLQGFPTGLLLLALARFIPETPGFLLQQKRTAELQQMERRFGLRPVAHAPADTPHKPALGNAALTTALVVAALCWSFVNFGLLLWLPSDLQARGYSAAIASGLLAKSSLIALPTIAIAAFTYTRVSSKWTVVATIILTTLGLVGALLPAPVLSWEPLLVAVIATLIVGTNGTIAALLPYTAENYPTRVRGRATGLVAGSSKFGGVAVQLAALGGFIPTLIGAAGALLVPTLLSAGMIAWAGRETRGRRLHDLDQLPA</sequence>
<dbReference type="PANTHER" id="PTHR23511">
    <property type="entry name" value="SYNAPTIC VESICLE GLYCOPROTEIN 2"/>
    <property type="match status" value="1"/>
</dbReference>
<feature type="transmembrane region" description="Helical" evidence="7">
    <location>
        <begin position="418"/>
        <end position="441"/>
    </location>
</feature>
<gene>
    <name evidence="9" type="ORF">GGQ97_000979</name>
</gene>
<evidence type="ECO:0000256" key="4">
    <source>
        <dbReference type="ARBA" id="ARBA00022692"/>
    </source>
</evidence>
<feature type="transmembrane region" description="Helical" evidence="7">
    <location>
        <begin position="171"/>
        <end position="190"/>
    </location>
</feature>
<comment type="caution">
    <text evidence="9">The sequence shown here is derived from an EMBL/GenBank/DDBJ whole genome shotgun (WGS) entry which is preliminary data.</text>
</comment>
<evidence type="ECO:0000256" key="5">
    <source>
        <dbReference type="ARBA" id="ARBA00022989"/>
    </source>
</evidence>
<evidence type="ECO:0000256" key="6">
    <source>
        <dbReference type="ARBA" id="ARBA00023136"/>
    </source>
</evidence>
<feature type="transmembrane region" description="Helical" evidence="7">
    <location>
        <begin position="480"/>
        <end position="501"/>
    </location>
</feature>
<evidence type="ECO:0000313" key="10">
    <source>
        <dbReference type="Proteomes" id="UP000558192"/>
    </source>
</evidence>
<dbReference type="InterPro" id="IPR011701">
    <property type="entry name" value="MFS"/>
</dbReference>
<dbReference type="InterPro" id="IPR036259">
    <property type="entry name" value="MFS_trans_sf"/>
</dbReference>
<keyword evidence="4 7" id="KW-0812">Transmembrane</keyword>
<accession>A0A7X5Y7Y7</accession>
<feature type="transmembrane region" description="Helical" evidence="7">
    <location>
        <begin position="104"/>
        <end position="123"/>
    </location>
</feature>
<keyword evidence="5 7" id="KW-1133">Transmembrane helix</keyword>
<feature type="transmembrane region" description="Helical" evidence="7">
    <location>
        <begin position="57"/>
        <end position="76"/>
    </location>
</feature>
<feature type="domain" description="Major facilitator superfamily (MFS) profile" evidence="8">
    <location>
        <begin position="106"/>
        <end position="506"/>
    </location>
</feature>
<protein>
    <submittedName>
        <fullName evidence="9">Putative MFS transporter</fullName>
    </submittedName>
</protein>
<comment type="similarity">
    <text evidence="2">Belongs to the major facilitator superfamily. Sugar transporter (TC 2.A.1.1) family.</text>
</comment>
<dbReference type="AlphaFoldDB" id="A0A7X5Y7Y7"/>
<dbReference type="GO" id="GO:0022857">
    <property type="term" value="F:transmembrane transporter activity"/>
    <property type="evidence" value="ECO:0007669"/>
    <property type="project" value="InterPro"/>
</dbReference>
<feature type="transmembrane region" description="Helical" evidence="7">
    <location>
        <begin position="390"/>
        <end position="412"/>
    </location>
</feature>
<dbReference type="PANTHER" id="PTHR23511:SF34">
    <property type="entry name" value="SYNAPTIC VESICLE GLYCOPROTEIN 2"/>
    <property type="match status" value="1"/>
</dbReference>
<evidence type="ECO:0000256" key="7">
    <source>
        <dbReference type="SAM" id="Phobius"/>
    </source>
</evidence>
<reference evidence="9 10" key="1">
    <citation type="submission" date="2020-03" db="EMBL/GenBank/DDBJ databases">
        <title>Genomic Encyclopedia of Type Strains, Phase IV (KMG-IV): sequencing the most valuable type-strain genomes for metagenomic binning, comparative biology and taxonomic classification.</title>
        <authorList>
            <person name="Goeker M."/>
        </authorList>
    </citation>
    <scope>NUCLEOTIDE SEQUENCE [LARGE SCALE GENOMIC DNA]</scope>
    <source>
        <strain evidence="9 10">DSM 16846</strain>
    </source>
</reference>
<feature type="transmembrane region" description="Helical" evidence="7">
    <location>
        <begin position="19"/>
        <end position="37"/>
    </location>
</feature>
<keyword evidence="3" id="KW-0813">Transport</keyword>
<evidence type="ECO:0000256" key="1">
    <source>
        <dbReference type="ARBA" id="ARBA00004141"/>
    </source>
</evidence>
<feature type="transmembrane region" description="Helical" evidence="7">
    <location>
        <begin position="261"/>
        <end position="280"/>
    </location>
</feature>
<dbReference type="GO" id="GO:0016020">
    <property type="term" value="C:membrane"/>
    <property type="evidence" value="ECO:0007669"/>
    <property type="project" value="UniProtKB-SubCell"/>
</dbReference>
<dbReference type="RefSeq" id="WP_342448455.1">
    <property type="nucleotide sequence ID" value="NZ_JAATJC010000001.1"/>
</dbReference>
<name>A0A7X5Y7Y7_9SPHN</name>
<dbReference type="InterPro" id="IPR020846">
    <property type="entry name" value="MFS_dom"/>
</dbReference>
<keyword evidence="10" id="KW-1185">Reference proteome</keyword>
<keyword evidence="6 7" id="KW-0472">Membrane</keyword>
<comment type="subcellular location">
    <subcellularLocation>
        <location evidence="1">Membrane</location>
        <topology evidence="1">Multi-pass membrane protein</topology>
    </subcellularLocation>
</comment>
<dbReference type="SUPFAM" id="SSF103473">
    <property type="entry name" value="MFS general substrate transporter"/>
    <property type="match status" value="1"/>
</dbReference>
<evidence type="ECO:0000313" key="9">
    <source>
        <dbReference type="EMBL" id="NJC05186.1"/>
    </source>
</evidence>
<organism evidence="9 10">
    <name type="scientific">Sphingomonas kaistensis</name>
    <dbReference type="NCBI Taxonomy" id="298708"/>
    <lineage>
        <taxon>Bacteria</taxon>
        <taxon>Pseudomonadati</taxon>
        <taxon>Pseudomonadota</taxon>
        <taxon>Alphaproteobacteria</taxon>
        <taxon>Sphingomonadales</taxon>
        <taxon>Sphingomonadaceae</taxon>
        <taxon>Sphingomonas</taxon>
    </lineage>
</organism>
<evidence type="ECO:0000259" key="8">
    <source>
        <dbReference type="PROSITE" id="PS50850"/>
    </source>
</evidence>
<feature type="transmembrane region" description="Helical" evidence="7">
    <location>
        <begin position="323"/>
        <end position="347"/>
    </location>
</feature>